<keyword evidence="3" id="KW-1185">Reference proteome</keyword>
<feature type="transmembrane region" description="Helical" evidence="1">
    <location>
        <begin position="121"/>
        <end position="152"/>
    </location>
</feature>
<feature type="transmembrane region" description="Helical" evidence="1">
    <location>
        <begin position="158"/>
        <end position="178"/>
    </location>
</feature>
<comment type="caution">
    <text evidence="2">The sequence shown here is derived from an EMBL/GenBank/DDBJ whole genome shotgun (WGS) entry which is preliminary data.</text>
</comment>
<reference evidence="3" key="1">
    <citation type="journal article" date="2019" name="Int. J. Syst. Evol. Microbiol.">
        <title>The Global Catalogue of Microorganisms (GCM) 10K type strain sequencing project: providing services to taxonomists for standard genome sequencing and annotation.</title>
        <authorList>
            <consortium name="The Broad Institute Genomics Platform"/>
            <consortium name="The Broad Institute Genome Sequencing Center for Infectious Disease"/>
            <person name="Wu L."/>
            <person name="Ma J."/>
        </authorList>
    </citation>
    <scope>NUCLEOTIDE SEQUENCE [LARGE SCALE GENOMIC DNA]</scope>
    <source>
        <strain evidence="3">KCTC 22814</strain>
    </source>
</reference>
<feature type="transmembrane region" description="Helical" evidence="1">
    <location>
        <begin position="72"/>
        <end position="100"/>
    </location>
</feature>
<feature type="transmembrane region" description="Helical" evidence="1">
    <location>
        <begin position="205"/>
        <end position="232"/>
    </location>
</feature>
<name>A0ABW6BEH3_9SPHI</name>
<organism evidence="2 3">
    <name type="scientific">Sphingobacterium bambusae</name>
    <dbReference type="NCBI Taxonomy" id="662858"/>
    <lineage>
        <taxon>Bacteria</taxon>
        <taxon>Pseudomonadati</taxon>
        <taxon>Bacteroidota</taxon>
        <taxon>Sphingobacteriia</taxon>
        <taxon>Sphingobacteriales</taxon>
        <taxon>Sphingobacteriaceae</taxon>
        <taxon>Sphingobacterium</taxon>
    </lineage>
</organism>
<protein>
    <submittedName>
        <fullName evidence="2">ABC transporter permease</fullName>
    </submittedName>
</protein>
<accession>A0ABW6BEH3</accession>
<evidence type="ECO:0000313" key="3">
    <source>
        <dbReference type="Proteomes" id="UP001597525"/>
    </source>
</evidence>
<dbReference type="Proteomes" id="UP001597525">
    <property type="component" value="Unassembled WGS sequence"/>
</dbReference>
<evidence type="ECO:0000313" key="2">
    <source>
        <dbReference type="EMBL" id="MFD2967307.1"/>
    </source>
</evidence>
<dbReference type="EMBL" id="JBHUPB010000006">
    <property type="protein sequence ID" value="MFD2967307.1"/>
    <property type="molecule type" value="Genomic_DNA"/>
</dbReference>
<keyword evidence="1" id="KW-0472">Membrane</keyword>
<dbReference type="RefSeq" id="WP_320186336.1">
    <property type="nucleotide sequence ID" value="NZ_CP138332.1"/>
</dbReference>
<keyword evidence="1" id="KW-1133">Transmembrane helix</keyword>
<keyword evidence="1" id="KW-0812">Transmembrane</keyword>
<proteinExistence type="predicted"/>
<feature type="transmembrane region" description="Helical" evidence="1">
    <location>
        <begin position="252"/>
        <end position="278"/>
    </location>
</feature>
<feature type="transmembrane region" description="Helical" evidence="1">
    <location>
        <begin position="34"/>
        <end position="52"/>
    </location>
</feature>
<gene>
    <name evidence="2" type="ORF">ACFS7Y_07910</name>
</gene>
<sequence>MEIDFEFRKERKLGEIVQDFINLLRLVLRHFFQTIFKLAVIPLCCMLVLIYYGTTRINLSTTQDFSESLDIIGIAISAFFGLMLVSMVFFGLAIEYFILLKNNRNTDFSSRDVWQSFVQHLSKYLTFLVVAIVAMFILIIPIAVAMLILAFIPLVGSFAMGILGTFVGVWFFCAFLLYREDYVDAGGSLQKTFSMLRKKMIDYSVSSYVVSFVFQVLLMMLSLMPTLILGIIAYNTIGFDNTFFDSIFGRMLVSFGATLIVLLYIVYYMFSVLVYGIIYETIKEIEYGENIYEKIDRLGGPANEL</sequence>
<evidence type="ECO:0000256" key="1">
    <source>
        <dbReference type="SAM" id="Phobius"/>
    </source>
</evidence>